<dbReference type="AlphaFoldDB" id="A0AAQ3WHK7"/>
<keyword evidence="2" id="KW-1185">Reference proteome</keyword>
<dbReference type="PANTHER" id="PTHR33377">
    <property type="entry name" value="OS10G0134700 PROTEIN-RELATED"/>
    <property type="match status" value="1"/>
</dbReference>
<dbReference type="InterPro" id="IPR013181">
    <property type="entry name" value="DUF1719"/>
</dbReference>
<proteinExistence type="predicted"/>
<dbReference type="Pfam" id="PF08224">
    <property type="entry name" value="DUF1719"/>
    <property type="match status" value="1"/>
</dbReference>
<sequence>MHIGLTDDMASSKSEDDNGVEAVSRGFSFAWGKCESKKLSQGHMMERLEMAVSELELALERSVKLPITDVSLLQRRKMIKCAYVQAMELLDKHKQQAVFASQEQISPGVKRKRWIFHAKNVPIASFASLNTDDVRRFEWYADCAGKFVRDVESGCSLRHNTFCNPIVSRR</sequence>
<evidence type="ECO:0000313" key="1">
    <source>
        <dbReference type="EMBL" id="WVZ61693.1"/>
    </source>
</evidence>
<reference evidence="1 2" key="1">
    <citation type="submission" date="2024-02" db="EMBL/GenBank/DDBJ databases">
        <title>High-quality chromosome-scale genome assembly of Pensacola bahiagrass (Paspalum notatum Flugge var. saurae).</title>
        <authorList>
            <person name="Vega J.M."/>
            <person name="Podio M."/>
            <person name="Orjuela J."/>
            <person name="Siena L.A."/>
            <person name="Pessino S.C."/>
            <person name="Combes M.C."/>
            <person name="Mariac C."/>
            <person name="Albertini E."/>
            <person name="Pupilli F."/>
            <person name="Ortiz J.P.A."/>
            <person name="Leblanc O."/>
        </authorList>
    </citation>
    <scope>NUCLEOTIDE SEQUENCE [LARGE SCALE GENOMIC DNA]</scope>
    <source>
        <strain evidence="1">R1</strain>
        <tissue evidence="1">Leaf</tissue>
    </source>
</reference>
<dbReference type="EMBL" id="CP144747">
    <property type="protein sequence ID" value="WVZ61693.1"/>
    <property type="molecule type" value="Genomic_DNA"/>
</dbReference>
<accession>A0AAQ3WHK7</accession>
<evidence type="ECO:0000313" key="2">
    <source>
        <dbReference type="Proteomes" id="UP001341281"/>
    </source>
</evidence>
<name>A0AAQ3WHK7_PASNO</name>
<dbReference type="PANTHER" id="PTHR33377:SF4">
    <property type="entry name" value="OS07G0285800 PROTEIN"/>
    <property type="match status" value="1"/>
</dbReference>
<dbReference type="Proteomes" id="UP001341281">
    <property type="component" value="Chromosome 03"/>
</dbReference>
<gene>
    <name evidence="1" type="ORF">U9M48_011526</name>
</gene>
<organism evidence="1 2">
    <name type="scientific">Paspalum notatum var. saurae</name>
    <dbReference type="NCBI Taxonomy" id="547442"/>
    <lineage>
        <taxon>Eukaryota</taxon>
        <taxon>Viridiplantae</taxon>
        <taxon>Streptophyta</taxon>
        <taxon>Embryophyta</taxon>
        <taxon>Tracheophyta</taxon>
        <taxon>Spermatophyta</taxon>
        <taxon>Magnoliopsida</taxon>
        <taxon>Liliopsida</taxon>
        <taxon>Poales</taxon>
        <taxon>Poaceae</taxon>
        <taxon>PACMAD clade</taxon>
        <taxon>Panicoideae</taxon>
        <taxon>Andropogonodae</taxon>
        <taxon>Paspaleae</taxon>
        <taxon>Paspalinae</taxon>
        <taxon>Paspalum</taxon>
    </lineage>
</organism>
<protein>
    <submittedName>
        <fullName evidence="1">Uncharacterized protein</fullName>
    </submittedName>
</protein>